<keyword evidence="1" id="KW-1133">Transmembrane helix</keyword>
<dbReference type="EMBL" id="LDAU01000164">
    <property type="protein sequence ID" value="KRX01791.1"/>
    <property type="molecule type" value="Genomic_DNA"/>
</dbReference>
<feature type="transmembrane region" description="Helical" evidence="1">
    <location>
        <begin position="65"/>
        <end position="84"/>
    </location>
</feature>
<evidence type="ECO:0000313" key="3">
    <source>
        <dbReference type="Proteomes" id="UP000054937"/>
    </source>
</evidence>
<protein>
    <recommendedName>
        <fullName evidence="4">Cytochrome b561 domain-containing protein</fullName>
    </recommendedName>
</protein>
<keyword evidence="1" id="KW-0812">Transmembrane</keyword>
<feature type="transmembrane region" description="Helical" evidence="1">
    <location>
        <begin position="119"/>
        <end position="139"/>
    </location>
</feature>
<evidence type="ECO:0008006" key="4">
    <source>
        <dbReference type="Google" id="ProtNLM"/>
    </source>
</evidence>
<reference evidence="2 3" key="1">
    <citation type="journal article" date="2015" name="Sci. Rep.">
        <title>Genome of the facultative scuticociliatosis pathogen Pseudocohnilembus persalinus provides insight into its virulence through horizontal gene transfer.</title>
        <authorList>
            <person name="Xiong J."/>
            <person name="Wang G."/>
            <person name="Cheng J."/>
            <person name="Tian M."/>
            <person name="Pan X."/>
            <person name="Warren A."/>
            <person name="Jiang C."/>
            <person name="Yuan D."/>
            <person name="Miao W."/>
        </authorList>
    </citation>
    <scope>NUCLEOTIDE SEQUENCE [LARGE SCALE GENOMIC DNA]</scope>
    <source>
        <strain evidence="2">36N120E</strain>
    </source>
</reference>
<evidence type="ECO:0000313" key="2">
    <source>
        <dbReference type="EMBL" id="KRX01791.1"/>
    </source>
</evidence>
<keyword evidence="1" id="KW-0472">Membrane</keyword>
<name>A0A0V0QHR8_PSEPJ</name>
<sequence length="216" mass="24161">MLRLLTQISVGTSTFYYAYKQYGQQISDPYFFNHIFFGLAAILIFAGIGNAVMKVKLLGTKANTRFLHGFFMSLGTFALVYSVYNVYTAFNLYQKPHAFVFEYNQDGSFINLFGKAHGLMGYFLTGIFGLLSLAVPIMFKPGTSKEFLAQNGPSHALGGKIFIFLLGIQAIFGAYLCFKHVDPILTIGIAFSVFLAILPYSNQQQQNKNQSDKKQK</sequence>
<proteinExistence type="predicted"/>
<comment type="caution">
    <text evidence="2">The sequence shown here is derived from an EMBL/GenBank/DDBJ whole genome shotgun (WGS) entry which is preliminary data.</text>
</comment>
<organism evidence="2 3">
    <name type="scientific">Pseudocohnilembus persalinus</name>
    <name type="common">Ciliate</name>
    <dbReference type="NCBI Taxonomy" id="266149"/>
    <lineage>
        <taxon>Eukaryota</taxon>
        <taxon>Sar</taxon>
        <taxon>Alveolata</taxon>
        <taxon>Ciliophora</taxon>
        <taxon>Intramacronucleata</taxon>
        <taxon>Oligohymenophorea</taxon>
        <taxon>Scuticociliatia</taxon>
        <taxon>Philasterida</taxon>
        <taxon>Pseudocohnilembidae</taxon>
        <taxon>Pseudocohnilembus</taxon>
    </lineage>
</organism>
<feature type="transmembrane region" description="Helical" evidence="1">
    <location>
        <begin position="184"/>
        <end position="201"/>
    </location>
</feature>
<feature type="transmembrane region" description="Helical" evidence="1">
    <location>
        <begin position="30"/>
        <end position="53"/>
    </location>
</feature>
<dbReference type="AlphaFoldDB" id="A0A0V0QHR8"/>
<keyword evidence="3" id="KW-1185">Reference proteome</keyword>
<dbReference type="Proteomes" id="UP000054937">
    <property type="component" value="Unassembled WGS sequence"/>
</dbReference>
<gene>
    <name evidence="2" type="ORF">PPERSA_00164</name>
</gene>
<feature type="transmembrane region" description="Helical" evidence="1">
    <location>
        <begin position="160"/>
        <end position="178"/>
    </location>
</feature>
<evidence type="ECO:0000256" key="1">
    <source>
        <dbReference type="SAM" id="Phobius"/>
    </source>
</evidence>
<accession>A0A0V0QHR8</accession>
<dbReference type="InParanoid" id="A0A0V0QHR8"/>